<reference evidence="4" key="1">
    <citation type="journal article" date="2019" name="Nat. Commun.">
        <title>The genome of broomcorn millet.</title>
        <authorList>
            <person name="Zou C."/>
            <person name="Miki D."/>
            <person name="Li D."/>
            <person name="Tang Q."/>
            <person name="Xiao L."/>
            <person name="Rajput S."/>
            <person name="Deng P."/>
            <person name="Jia W."/>
            <person name="Huang R."/>
            <person name="Zhang M."/>
            <person name="Sun Y."/>
            <person name="Hu J."/>
            <person name="Fu X."/>
            <person name="Schnable P.S."/>
            <person name="Li F."/>
            <person name="Zhang H."/>
            <person name="Feng B."/>
            <person name="Zhu X."/>
            <person name="Liu R."/>
            <person name="Schnable J.C."/>
            <person name="Zhu J.-K."/>
            <person name="Zhang H."/>
        </authorList>
    </citation>
    <scope>NUCLEOTIDE SEQUENCE [LARGE SCALE GENOMIC DNA]</scope>
</reference>
<proteinExistence type="inferred from homology"/>
<dbReference type="PANTHER" id="PTHR11461">
    <property type="entry name" value="SERINE PROTEASE INHIBITOR, SERPIN"/>
    <property type="match status" value="1"/>
</dbReference>
<keyword evidence="4" id="KW-1185">Reference proteome</keyword>
<accession>A0A3L6TA30</accession>
<dbReference type="Gene3D" id="6.20.40.10">
    <property type="match status" value="1"/>
</dbReference>
<dbReference type="EMBL" id="PQIB02000002">
    <property type="protein sequence ID" value="RLN33990.1"/>
    <property type="molecule type" value="Genomic_DNA"/>
</dbReference>
<sequence>MRSWTKQFIGCHNGFKVLRLLYDQGTTDIGTRPPPPRFSMCVLLPDARDGLWGLIDRVTSKRSFLRDHLPTRRFTIGDFRLPRFKLTFSGDITGAVVKGLGLGGVFTMGEADLSHMVEDKRPLAMNGVVHKAVIEVNEEGTKAVAVMACCMFGMSARKPQPPPVLVDFVADHPFAFFVIEEVSGAIVFMGHVLEPR</sequence>
<dbReference type="Proteomes" id="UP000275267">
    <property type="component" value="Unassembled WGS sequence"/>
</dbReference>
<evidence type="ECO:0000259" key="2">
    <source>
        <dbReference type="SMART" id="SM00093"/>
    </source>
</evidence>
<dbReference type="Gene3D" id="2.30.39.10">
    <property type="entry name" value="Alpha-1-antitrypsin, domain 1"/>
    <property type="match status" value="1"/>
</dbReference>
<dbReference type="SMART" id="SM00093">
    <property type="entry name" value="SERPIN"/>
    <property type="match status" value="1"/>
</dbReference>
<dbReference type="OrthoDB" id="664427at2759"/>
<organism evidence="3 4">
    <name type="scientific">Panicum miliaceum</name>
    <name type="common">Proso millet</name>
    <name type="synonym">Broomcorn millet</name>
    <dbReference type="NCBI Taxonomy" id="4540"/>
    <lineage>
        <taxon>Eukaryota</taxon>
        <taxon>Viridiplantae</taxon>
        <taxon>Streptophyta</taxon>
        <taxon>Embryophyta</taxon>
        <taxon>Tracheophyta</taxon>
        <taxon>Spermatophyta</taxon>
        <taxon>Magnoliopsida</taxon>
        <taxon>Liliopsida</taxon>
        <taxon>Poales</taxon>
        <taxon>Poaceae</taxon>
        <taxon>PACMAD clade</taxon>
        <taxon>Panicoideae</taxon>
        <taxon>Panicodae</taxon>
        <taxon>Paniceae</taxon>
        <taxon>Panicinae</taxon>
        <taxon>Panicum</taxon>
        <taxon>Panicum sect. Panicum</taxon>
    </lineage>
</organism>
<comment type="similarity">
    <text evidence="1">Belongs to the serpin family.</text>
</comment>
<dbReference type="Gene3D" id="2.10.310.10">
    <property type="entry name" value="Serpins superfamily"/>
    <property type="match status" value="1"/>
</dbReference>
<dbReference type="AlphaFoldDB" id="A0A3L6TA30"/>
<dbReference type="InterPro" id="IPR000215">
    <property type="entry name" value="Serpin_fam"/>
</dbReference>
<protein>
    <submittedName>
        <fullName evidence="3">Serpin-Z5</fullName>
    </submittedName>
</protein>
<dbReference type="PANTHER" id="PTHR11461:SF379">
    <property type="entry name" value="SERPIN DOMAIN-CONTAINING PROTEIN"/>
    <property type="match status" value="1"/>
</dbReference>
<dbReference type="Pfam" id="PF00079">
    <property type="entry name" value="Serpin"/>
    <property type="match status" value="1"/>
</dbReference>
<dbReference type="InterPro" id="IPR023796">
    <property type="entry name" value="Serpin_dom"/>
</dbReference>
<dbReference type="STRING" id="4540.A0A3L6TA30"/>
<comment type="caution">
    <text evidence="3">The sequence shown here is derived from an EMBL/GenBank/DDBJ whole genome shotgun (WGS) entry which is preliminary data.</text>
</comment>
<evidence type="ECO:0000313" key="3">
    <source>
        <dbReference type="EMBL" id="RLN33990.1"/>
    </source>
</evidence>
<evidence type="ECO:0000313" key="4">
    <source>
        <dbReference type="Proteomes" id="UP000275267"/>
    </source>
</evidence>
<feature type="domain" description="Serpin" evidence="2">
    <location>
        <begin position="1"/>
        <end position="195"/>
    </location>
</feature>
<name>A0A3L6TA30_PANMI</name>
<dbReference type="GO" id="GO:0004867">
    <property type="term" value="F:serine-type endopeptidase inhibitor activity"/>
    <property type="evidence" value="ECO:0007669"/>
    <property type="project" value="InterPro"/>
</dbReference>
<dbReference type="InterPro" id="IPR042185">
    <property type="entry name" value="Serpin_sf_2"/>
</dbReference>
<gene>
    <name evidence="3" type="ORF">C2845_PM03G29210</name>
</gene>
<evidence type="ECO:0000256" key="1">
    <source>
        <dbReference type="RuleBase" id="RU000411"/>
    </source>
</evidence>
<dbReference type="GO" id="GO:0005615">
    <property type="term" value="C:extracellular space"/>
    <property type="evidence" value="ECO:0007669"/>
    <property type="project" value="InterPro"/>
</dbReference>
<dbReference type="InterPro" id="IPR036186">
    <property type="entry name" value="Serpin_sf"/>
</dbReference>
<dbReference type="SUPFAM" id="SSF56574">
    <property type="entry name" value="Serpins"/>
    <property type="match status" value="1"/>
</dbReference>